<dbReference type="RefSeq" id="XP_070645931.1">
    <property type="nucleotide sequence ID" value="XM_070789830.1"/>
</dbReference>
<evidence type="ECO:0000313" key="4">
    <source>
        <dbReference type="RefSeq" id="XP_070645931.1"/>
    </source>
</evidence>
<reference evidence="3 4" key="1">
    <citation type="submission" date="2025-05" db="UniProtKB">
        <authorList>
            <consortium name="RefSeq"/>
        </authorList>
    </citation>
    <scope>IDENTIFICATION</scope>
    <source>
        <tissue evidence="3 4">Blood</tissue>
    </source>
</reference>
<dbReference type="RefSeq" id="XP_070645940.1">
    <property type="nucleotide sequence ID" value="XM_070789839.1"/>
</dbReference>
<dbReference type="Pfam" id="PF15395">
    <property type="entry name" value="DUF4617"/>
    <property type="match status" value="1"/>
</dbReference>
<feature type="compositionally biased region" description="Polar residues" evidence="1">
    <location>
        <begin position="835"/>
        <end position="850"/>
    </location>
</feature>
<feature type="compositionally biased region" description="Polar residues" evidence="1">
    <location>
        <begin position="1001"/>
        <end position="1029"/>
    </location>
</feature>
<evidence type="ECO:0000313" key="2">
    <source>
        <dbReference type="Proteomes" id="UP001652663"/>
    </source>
</evidence>
<evidence type="ECO:0000313" key="3">
    <source>
        <dbReference type="RefSeq" id="XP_070645930.1"/>
    </source>
</evidence>
<dbReference type="Proteomes" id="UP001652663">
    <property type="component" value="Chromosome 5"/>
</dbReference>
<dbReference type="RefSeq" id="XP_070645938.1">
    <property type="nucleotide sequence ID" value="XM_070789837.1"/>
</dbReference>
<feature type="compositionally biased region" description="Basic and acidic residues" evidence="1">
    <location>
        <begin position="1254"/>
        <end position="1270"/>
    </location>
</feature>
<feature type="compositionally biased region" description="Basic and acidic residues" evidence="1">
    <location>
        <begin position="1121"/>
        <end position="1140"/>
    </location>
</feature>
<dbReference type="RefSeq" id="XP_070645930.1">
    <property type="nucleotide sequence ID" value="XM_070789829.1"/>
</dbReference>
<evidence type="ECO:0000313" key="8">
    <source>
        <dbReference type="RefSeq" id="XP_070645936.1"/>
    </source>
</evidence>
<feature type="region of interest" description="Disordered" evidence="1">
    <location>
        <begin position="1421"/>
        <end position="1519"/>
    </location>
</feature>
<feature type="region of interest" description="Disordered" evidence="1">
    <location>
        <begin position="1001"/>
        <end position="1035"/>
    </location>
</feature>
<feature type="region of interest" description="Disordered" evidence="1">
    <location>
        <begin position="1193"/>
        <end position="1289"/>
    </location>
</feature>
<dbReference type="RefSeq" id="XP_070645934.1">
    <property type="nucleotide sequence ID" value="XM_070789833.1"/>
</dbReference>
<evidence type="ECO:0000313" key="10">
    <source>
        <dbReference type="RefSeq" id="XP_070645938.1"/>
    </source>
</evidence>
<feature type="region of interest" description="Disordered" evidence="1">
    <location>
        <begin position="1351"/>
        <end position="1376"/>
    </location>
</feature>
<dbReference type="GeneID" id="109559545"/>
<evidence type="ECO:0000313" key="7">
    <source>
        <dbReference type="RefSeq" id="XP_070645934.1"/>
    </source>
</evidence>
<evidence type="ECO:0000313" key="14">
    <source>
        <dbReference type="RefSeq" id="XP_070645942.1"/>
    </source>
</evidence>
<organism evidence="2 4">
    <name type="scientific">Bos indicus</name>
    <name type="common">Zebu</name>
    <dbReference type="NCBI Taxonomy" id="9915"/>
    <lineage>
        <taxon>Eukaryota</taxon>
        <taxon>Metazoa</taxon>
        <taxon>Chordata</taxon>
        <taxon>Craniata</taxon>
        <taxon>Vertebrata</taxon>
        <taxon>Euteleostomi</taxon>
        <taxon>Mammalia</taxon>
        <taxon>Eutheria</taxon>
        <taxon>Laurasiatheria</taxon>
        <taxon>Artiodactyla</taxon>
        <taxon>Ruminantia</taxon>
        <taxon>Pecora</taxon>
        <taxon>Bovidae</taxon>
        <taxon>Bovinae</taxon>
        <taxon>Bos</taxon>
    </lineage>
</organism>
<evidence type="ECO:0000313" key="12">
    <source>
        <dbReference type="RefSeq" id="XP_070645940.1"/>
    </source>
</evidence>
<feature type="compositionally biased region" description="Polar residues" evidence="1">
    <location>
        <begin position="1463"/>
        <end position="1503"/>
    </location>
</feature>
<sequence length="1747" mass="193977">MNWNAKPESVTLPPQYPKKQASFLEQGLVNTLSTTSQSSFHTGSNQEPCLFLSNSHPVSQPLLNIRNHKTPPQIPISDLHSGTIVTSQTSVERITYANVKGPKQLSHDLQISSGVTPDVWLNSPMGSSTLSHTGATVSHQTGFGTNVPNVHALQNQFLTSDTYSMQLHMIPSNSGRVPITYQGNTRLNLPLSEQQVDWAPQRASSGLTYQDYRPLPKQYNYSPRSFLQEPALQKQNAMSSVSFQVKNNQSPNPALTFKSKQIAAVPSYQYAVTQTDKRPPPPYDCRYASQSLQSTPRVVKQSSMEVPQSQEMHLPEMRKDFCRDFQQQWQNLNENFSMMGGSCNLKVNTSVNHPFNEPVRSSVTGAQALAQNNQERTVDSQNLTSNQALDTSATKEKLVRDIKTLVEIKKKFSDLARKIKINKSLLMAAGCIKTPNTSYSESAQNSGLSLKQTAKIQSEPQLTLVTPEIVEDKPPTVMESAEETNRPQRVLSSNLQDRNFNQVSSVSLNSACSEKLPIPEQVHDLEVVNSLKTSTVEVTQAPLNNTQLSSGNSVSIAQNVPTNSEITFLPHSTSSEEYISKYPNKNRLILSLLTSGSKTQKKLLKDTGECIHDSKLHNFEMNANTENTGNQLKTTETVNLPRTCNRNAKVADTSCLECKSFNGVSSNSGSRFSMELLATCLSLWKKQPSEPTKEKQDNESKTNITAIAVSKPAPICESSPFSPVGNSQNKIVNSSLETISSVVAQNYESSGTTTTKGIAVVSPLILSDVNTLSVKDTTSEALPEMVYPVIKEGSVCSLQNKLTENTAALKINVNEPVTSTTGIMIFPLIEDKQSESTNTNSEGIPNTNQGKHNESEPDIQCPVSDQQTSYISKDSSSVGSDVLQIGSICSLVEGDTSYDSQIAEIFNLLPLQKVEPQKPLPNHQMMSSRQQNEHLENITESKDFDFKKDEFVQCTDVSNKITDQSESPQLPALSPLKCVEAKSGILEEGSLEHITENESMANDTCSSAATQQDSYPQEADTSCSYTEQDPTTDESLHDKTSILYLHDQLSELLKEFPYGIEPVNMHESSVVQQMANQISEAQTCGKTDCDSKGSTDQIQITILNTDQMKELFPEQDDQPSEVDKLTEPQKEKPVTKEEKQCDPQACRVEERCASVPLDSEKDDIRCCALGWLSMVYEGVPQCQCNSIKKSDSKEKKQINPCSPSEAKSYKQGERTSDRDVPVALNSPPNNPPKSPLTSSVEKKHFPETKQSSNIKDKSKTERNSSLRTEQELSGQLLSKGDKKLDSLQSHKRKRNLQFHEVNFNSANKITKFSQESLQRKFMAQNLGPLKPKMSFLTSKTKDLNMKNGSLVQSVSPEKRKLKSAGSKQKSLEERKLDEGITLDSEIKRKKHDKQEQNKNVGGGAFKFCNFSTPNERAWIKEKTVSNVKSSGSKDSSSKMNRVLSPKEYLSRQKHKEALKKNYLKNSDSQYMRPSKLSVQVESSGKSNERPNGSVQTCKESLNIGTGHGKSIKTHHSKESKTYISRNIKGTVGGKQSDKMWIDRTKLDKNLNNINNEGELSQMSSQTKDQRKLYLNRVAFKCTERERICLTKLDNSPRKLKEKRPESKCKNPLPVKDTTEKLSMLEFKLCPDGVFKNTNTVEDQKDLQHTPRKEQAPVQVSGIKSTKEDWLKCVTEEKRMPEANQEIAYEAPLSMGFPRQGYSSGLPFPSPGDLPDPGIDLMSPALAGGFFTVDPSGKPTEELKNKYI</sequence>
<dbReference type="RefSeq" id="XP_070645942.1">
    <property type="nucleotide sequence ID" value="XM_070789841.1"/>
</dbReference>
<feature type="compositionally biased region" description="Low complexity" evidence="1">
    <location>
        <begin position="1425"/>
        <end position="1438"/>
    </location>
</feature>
<dbReference type="RefSeq" id="XP_070645943.1">
    <property type="nucleotide sequence ID" value="XM_070789842.1"/>
</dbReference>
<evidence type="ECO:0000313" key="15">
    <source>
        <dbReference type="RefSeq" id="XP_070645943.1"/>
    </source>
</evidence>
<dbReference type="RefSeq" id="XP_070645939.1">
    <property type="nucleotide sequence ID" value="XM_070789838.1"/>
</dbReference>
<accession>A0ABM4SDQ3</accession>
<dbReference type="RefSeq" id="XP_070645933.1">
    <property type="nucleotide sequence ID" value="XM_070789832.1"/>
</dbReference>
<keyword evidence="2" id="KW-1185">Reference proteome</keyword>
<evidence type="ECO:0000313" key="5">
    <source>
        <dbReference type="RefSeq" id="XP_070645932.1"/>
    </source>
</evidence>
<evidence type="ECO:0000256" key="1">
    <source>
        <dbReference type="SAM" id="MobiDB-lite"/>
    </source>
</evidence>
<evidence type="ECO:0000313" key="6">
    <source>
        <dbReference type="RefSeq" id="XP_070645933.1"/>
    </source>
</evidence>
<gene>
    <name evidence="3 4 5 6 7 8 9 10 11 12 13 14 15" type="primary">RESF1</name>
</gene>
<dbReference type="PANTHER" id="PTHR21604">
    <property type="entry name" value="RETROELEMENT SILENCING FACTOR 1"/>
    <property type="match status" value="1"/>
</dbReference>
<dbReference type="RefSeq" id="XP_070645936.1">
    <property type="nucleotide sequence ID" value="XM_070789835.1"/>
</dbReference>
<feature type="region of interest" description="Disordered" evidence="1">
    <location>
        <begin position="834"/>
        <end position="862"/>
    </location>
</feature>
<dbReference type="RefSeq" id="XP_070645941.1">
    <property type="nucleotide sequence ID" value="XM_070789840.1"/>
</dbReference>
<name>A0ABM4SDQ3_BOSIN</name>
<feature type="region of interest" description="Disordered" evidence="1">
    <location>
        <begin position="1112"/>
        <end position="1140"/>
    </location>
</feature>
<dbReference type="RefSeq" id="XP_070645937.1">
    <property type="nucleotide sequence ID" value="XM_070789836.1"/>
</dbReference>
<evidence type="ECO:0000313" key="9">
    <source>
        <dbReference type="RefSeq" id="XP_070645937.1"/>
    </source>
</evidence>
<dbReference type="InterPro" id="IPR027866">
    <property type="entry name" value="RESF1"/>
</dbReference>
<evidence type="ECO:0000313" key="11">
    <source>
        <dbReference type="RefSeq" id="XP_070645939.1"/>
    </source>
</evidence>
<evidence type="ECO:0000313" key="13">
    <source>
        <dbReference type="RefSeq" id="XP_070645941.1"/>
    </source>
</evidence>
<dbReference type="PANTHER" id="PTHR21604:SF0">
    <property type="entry name" value="RETROELEMENT SILENCING FACTOR 1"/>
    <property type="match status" value="1"/>
</dbReference>
<proteinExistence type="predicted"/>
<feature type="compositionally biased region" description="Basic and acidic residues" evidence="1">
    <location>
        <begin position="1207"/>
        <end position="1220"/>
    </location>
</feature>
<dbReference type="RefSeq" id="XP_070645932.1">
    <property type="nucleotide sequence ID" value="XM_070789831.1"/>
</dbReference>
<protein>
    <submittedName>
        <fullName evidence="3 4">Retroelement silencing factor 1 isoform X1</fullName>
    </submittedName>
</protein>